<gene>
    <name evidence="1" type="ORF">NC653_014613</name>
</gene>
<name>A0AAD6QXU9_9ROSI</name>
<keyword evidence="2" id="KW-1185">Reference proteome</keyword>
<dbReference type="AlphaFoldDB" id="A0AAD6QXU9"/>
<evidence type="ECO:0000313" key="1">
    <source>
        <dbReference type="EMBL" id="KAJ6998487.1"/>
    </source>
</evidence>
<proteinExistence type="predicted"/>
<dbReference type="Proteomes" id="UP001164929">
    <property type="component" value="Chromosome 5"/>
</dbReference>
<organism evidence="1 2">
    <name type="scientific">Populus alba x Populus x berolinensis</name>
    <dbReference type="NCBI Taxonomy" id="444605"/>
    <lineage>
        <taxon>Eukaryota</taxon>
        <taxon>Viridiplantae</taxon>
        <taxon>Streptophyta</taxon>
        <taxon>Embryophyta</taxon>
        <taxon>Tracheophyta</taxon>
        <taxon>Spermatophyta</taxon>
        <taxon>Magnoliopsida</taxon>
        <taxon>eudicotyledons</taxon>
        <taxon>Gunneridae</taxon>
        <taxon>Pentapetalae</taxon>
        <taxon>rosids</taxon>
        <taxon>fabids</taxon>
        <taxon>Malpighiales</taxon>
        <taxon>Salicaceae</taxon>
        <taxon>Saliceae</taxon>
        <taxon>Populus</taxon>
    </lineage>
</organism>
<reference evidence="1" key="1">
    <citation type="journal article" date="2023" name="Mol. Ecol. Resour.">
        <title>Chromosome-level genome assembly of a triploid poplar Populus alba 'Berolinensis'.</title>
        <authorList>
            <person name="Chen S."/>
            <person name="Yu Y."/>
            <person name="Wang X."/>
            <person name="Wang S."/>
            <person name="Zhang T."/>
            <person name="Zhou Y."/>
            <person name="He R."/>
            <person name="Meng N."/>
            <person name="Wang Y."/>
            <person name="Liu W."/>
            <person name="Liu Z."/>
            <person name="Liu J."/>
            <person name="Guo Q."/>
            <person name="Huang H."/>
            <person name="Sederoff R.R."/>
            <person name="Wang G."/>
            <person name="Qu G."/>
            <person name="Chen S."/>
        </authorList>
    </citation>
    <scope>NUCLEOTIDE SEQUENCE</scope>
    <source>
        <strain evidence="1">SC-2020</strain>
    </source>
</reference>
<evidence type="ECO:0000313" key="2">
    <source>
        <dbReference type="Proteomes" id="UP001164929"/>
    </source>
</evidence>
<comment type="caution">
    <text evidence="1">The sequence shown here is derived from an EMBL/GenBank/DDBJ whole genome shotgun (WGS) entry which is preliminary data.</text>
</comment>
<protein>
    <submittedName>
        <fullName evidence="1">Uncharacterized protein</fullName>
    </submittedName>
</protein>
<dbReference type="EMBL" id="JAQIZT010000005">
    <property type="protein sequence ID" value="KAJ6998487.1"/>
    <property type="molecule type" value="Genomic_DNA"/>
</dbReference>
<sequence length="81" mass="8945">MNGPMKLTQADKILDNAKLESGFKLASNELFHTGKVFQARKKSENIQLASMRKVVVMSTAKPFPCSFEIVIPCQGSSLRDS</sequence>
<accession>A0AAD6QXU9</accession>